<accession>A0A380MSP8</accession>
<proteinExistence type="predicted"/>
<dbReference type="SMART" id="SM00332">
    <property type="entry name" value="PP2Cc"/>
    <property type="match status" value="1"/>
</dbReference>
<dbReference type="Gene3D" id="3.60.40.10">
    <property type="entry name" value="PPM-type phosphatase domain"/>
    <property type="match status" value="1"/>
</dbReference>
<dbReference type="Proteomes" id="UP000254601">
    <property type="component" value="Unassembled WGS sequence"/>
</dbReference>
<evidence type="ECO:0000313" key="4">
    <source>
        <dbReference type="Proteomes" id="UP000254601"/>
    </source>
</evidence>
<evidence type="ECO:0000259" key="1">
    <source>
        <dbReference type="PROSITE" id="PS51746"/>
    </source>
</evidence>
<reference evidence="2 4" key="1">
    <citation type="submission" date="2018-06" db="EMBL/GenBank/DDBJ databases">
        <authorList>
            <consortium name="Pathogen Informatics"/>
            <person name="Doyle S."/>
        </authorList>
    </citation>
    <scope>NUCLEOTIDE SEQUENCE [LARGE SCALE GENOMIC DNA]</scope>
    <source>
        <strain evidence="2 4">NCTC13337</strain>
    </source>
</reference>
<dbReference type="AlphaFoldDB" id="A0A380MSP8"/>
<dbReference type="PANTHER" id="PTHR47992">
    <property type="entry name" value="PROTEIN PHOSPHATASE"/>
    <property type="match status" value="1"/>
</dbReference>
<organism evidence="2 4">
    <name type="scientific">Suttonella ornithocola</name>
    <dbReference type="NCBI Taxonomy" id="279832"/>
    <lineage>
        <taxon>Bacteria</taxon>
        <taxon>Pseudomonadati</taxon>
        <taxon>Pseudomonadota</taxon>
        <taxon>Gammaproteobacteria</taxon>
        <taxon>Cardiobacteriales</taxon>
        <taxon>Cardiobacteriaceae</taxon>
        <taxon>Suttonella</taxon>
    </lineage>
</organism>
<dbReference type="Pfam" id="PF13672">
    <property type="entry name" value="PP2C_2"/>
    <property type="match status" value="1"/>
</dbReference>
<dbReference type="PROSITE" id="PS51746">
    <property type="entry name" value="PPM_2"/>
    <property type="match status" value="1"/>
</dbReference>
<dbReference type="EMBL" id="UHIC01000002">
    <property type="protein sequence ID" value="SUQ09726.1"/>
    <property type="molecule type" value="Genomic_DNA"/>
</dbReference>
<dbReference type="InterPro" id="IPR001932">
    <property type="entry name" value="PPM-type_phosphatase-like_dom"/>
</dbReference>
<sequence length="250" mass="28118">MLNFQTAFAQMCGQGKTRTQDALFNGKEMLAMKMNKVRLVENIAFPIRVAVADGVFSSEQSHLASRFWANAWGRNGSANREFFRTHFDRFYDEVGAVAFGSSTTIAGAVIETDGTFSLCNVGDSRVYLISKEGYWQQLSHDHTELNRMIAAGEAQEGVKYSDVYNMLEQCLVADEECDEYLRPFFAKGTLQAGEALLLCTDGLHDALSHEQLENIWQSEADLCARLRALRKAVRQTRFYDDCSIVCAQRC</sequence>
<dbReference type="SUPFAM" id="SSF81606">
    <property type="entry name" value="PP2C-like"/>
    <property type="match status" value="1"/>
</dbReference>
<dbReference type="GO" id="GO:0004722">
    <property type="term" value="F:protein serine/threonine phosphatase activity"/>
    <property type="evidence" value="ECO:0007669"/>
    <property type="project" value="InterPro"/>
</dbReference>
<name>A0A380MSP8_9GAMM</name>
<dbReference type="InterPro" id="IPR036457">
    <property type="entry name" value="PPM-type-like_dom_sf"/>
</dbReference>
<evidence type="ECO:0000313" key="3">
    <source>
        <dbReference type="EMBL" id="SUQ09726.1"/>
    </source>
</evidence>
<evidence type="ECO:0000313" key="2">
    <source>
        <dbReference type="EMBL" id="SUO95332.1"/>
    </source>
</evidence>
<protein>
    <recommendedName>
        <fullName evidence="1">PPM-type phosphatase domain-containing protein</fullName>
    </recommendedName>
</protein>
<dbReference type="InterPro" id="IPR015655">
    <property type="entry name" value="PP2C"/>
</dbReference>
<feature type="domain" description="PPM-type phosphatase" evidence="1">
    <location>
        <begin position="36"/>
        <end position="249"/>
    </location>
</feature>
<gene>
    <name evidence="2" type="ORF">NCTC13337_01231</name>
    <name evidence="3" type="ORF">NCTC13337_02719</name>
</gene>
<dbReference type="EMBL" id="UHIC01000001">
    <property type="protein sequence ID" value="SUO95332.1"/>
    <property type="molecule type" value="Genomic_DNA"/>
</dbReference>
<keyword evidence="4" id="KW-1185">Reference proteome</keyword>